<evidence type="ECO:0000256" key="6">
    <source>
        <dbReference type="ARBA" id="ARBA00066938"/>
    </source>
</evidence>
<dbReference type="PANTHER" id="PTHR13170:SF16">
    <property type="entry name" value="PROTEIN O-GLCNACASE"/>
    <property type="match status" value="1"/>
</dbReference>
<dbReference type="GO" id="GO:0016231">
    <property type="term" value="F:beta-N-acetylglucosaminidase activity"/>
    <property type="evidence" value="ECO:0007669"/>
    <property type="project" value="TreeGrafter"/>
</dbReference>
<dbReference type="EMBL" id="CAJEWN010000459">
    <property type="protein sequence ID" value="CAD2183185.1"/>
    <property type="molecule type" value="Genomic_DNA"/>
</dbReference>
<reference evidence="10 11" key="1">
    <citation type="submission" date="2020-08" db="EMBL/GenBank/DDBJ databases">
        <authorList>
            <person name="Koutsovoulos G."/>
            <person name="Danchin GJ E."/>
        </authorList>
    </citation>
    <scope>NUCLEOTIDE SEQUENCE [LARGE SCALE GENOMIC DNA]</scope>
</reference>
<evidence type="ECO:0000256" key="7">
    <source>
        <dbReference type="ARBA" id="ARBA00076634"/>
    </source>
</evidence>
<name>A0A6V7W7M6_MELEN</name>
<accession>A0A6V7W7M6</accession>
<dbReference type="PANTHER" id="PTHR13170">
    <property type="entry name" value="O-GLCNACASE"/>
    <property type="match status" value="1"/>
</dbReference>
<keyword evidence="1" id="KW-0378">Hydrolase</keyword>
<evidence type="ECO:0000313" key="11">
    <source>
        <dbReference type="Proteomes" id="UP000580250"/>
    </source>
</evidence>
<organism evidence="10 11">
    <name type="scientific">Meloidogyne enterolobii</name>
    <name type="common">Root-knot nematode worm</name>
    <name type="synonym">Meloidogyne mayaguensis</name>
    <dbReference type="NCBI Taxonomy" id="390850"/>
    <lineage>
        <taxon>Eukaryota</taxon>
        <taxon>Metazoa</taxon>
        <taxon>Ecdysozoa</taxon>
        <taxon>Nematoda</taxon>
        <taxon>Chromadorea</taxon>
        <taxon>Rhabditida</taxon>
        <taxon>Tylenchina</taxon>
        <taxon>Tylenchomorpha</taxon>
        <taxon>Tylenchoidea</taxon>
        <taxon>Meloidogynidae</taxon>
        <taxon>Meloidogyninae</taxon>
        <taxon>Meloidogyne</taxon>
    </lineage>
</organism>
<dbReference type="Gene3D" id="3.20.20.80">
    <property type="entry name" value="Glycosidases"/>
    <property type="match status" value="1"/>
</dbReference>
<dbReference type="AlphaFoldDB" id="A0A6V7W7M6"/>
<dbReference type="OrthoDB" id="9975416at2759"/>
<feature type="domain" description="GH84" evidence="9">
    <location>
        <begin position="7"/>
        <end position="283"/>
    </location>
</feature>
<dbReference type="GO" id="GO:0009100">
    <property type="term" value="P:glycoprotein metabolic process"/>
    <property type="evidence" value="ECO:0007669"/>
    <property type="project" value="TreeGrafter"/>
</dbReference>
<evidence type="ECO:0000256" key="4">
    <source>
        <dbReference type="ARBA" id="ARBA00050933"/>
    </source>
</evidence>
<comment type="catalytic activity">
    <reaction evidence="4">
        <text>3-O-(N-acetyl-beta-D-glucosaminyl)-L-seryl-[protein] + H2O = N-acetyl-D-glucosamine + L-seryl-[protein]</text>
        <dbReference type="Rhea" id="RHEA:48876"/>
        <dbReference type="Rhea" id="RHEA-COMP:9863"/>
        <dbReference type="Rhea" id="RHEA-COMP:12251"/>
        <dbReference type="ChEBI" id="CHEBI:15377"/>
        <dbReference type="ChEBI" id="CHEBI:29999"/>
        <dbReference type="ChEBI" id="CHEBI:90838"/>
        <dbReference type="ChEBI" id="CHEBI:506227"/>
        <dbReference type="EC" id="3.2.1.169"/>
    </reaction>
</comment>
<dbReference type="SUPFAM" id="SSF51445">
    <property type="entry name" value="(Trans)glycosidases"/>
    <property type="match status" value="1"/>
</dbReference>
<evidence type="ECO:0000256" key="5">
    <source>
        <dbReference type="ARBA" id="ARBA00052136"/>
    </source>
</evidence>
<evidence type="ECO:0000256" key="2">
    <source>
        <dbReference type="ARBA" id="ARBA00023295"/>
    </source>
</evidence>
<dbReference type="Pfam" id="PF07555">
    <property type="entry name" value="NAGidase"/>
    <property type="match status" value="1"/>
</dbReference>
<evidence type="ECO:0000256" key="8">
    <source>
        <dbReference type="SAM" id="MobiDB-lite"/>
    </source>
</evidence>
<dbReference type="GO" id="GO:0102571">
    <property type="term" value="F:[protein]-3-O-(N-acetyl-D-glucosaminyl)-L-serine/L-threonine O-N-acetyl-alpha-D-glucosaminase activity"/>
    <property type="evidence" value="ECO:0007669"/>
    <property type="project" value="UniProtKB-EC"/>
</dbReference>
<evidence type="ECO:0000313" key="10">
    <source>
        <dbReference type="EMBL" id="CAD2183185.1"/>
    </source>
</evidence>
<protein>
    <recommendedName>
        <fullName evidence="6">protein O-GlcNAcase</fullName>
        <ecNumber evidence="6">3.2.1.169</ecNumber>
    </recommendedName>
    <alternativeName>
        <fullName evidence="3">Beta-N-acetylhexosaminidase</fullName>
    </alternativeName>
    <alternativeName>
        <fullName evidence="7">Beta-hexosaminidase</fullName>
    </alternativeName>
</protein>
<gene>
    <name evidence="10" type="ORF">MENT_LOCUS35459</name>
</gene>
<comment type="catalytic activity">
    <reaction evidence="5">
        <text>3-O-(N-acetyl-beta-D-glucosaminyl)-L-threonyl-[protein] + H2O = L-threonyl-[protein] + N-acetyl-D-glucosamine</text>
        <dbReference type="Rhea" id="RHEA:48892"/>
        <dbReference type="Rhea" id="RHEA-COMP:11060"/>
        <dbReference type="Rhea" id="RHEA-COMP:12252"/>
        <dbReference type="ChEBI" id="CHEBI:15377"/>
        <dbReference type="ChEBI" id="CHEBI:30013"/>
        <dbReference type="ChEBI" id="CHEBI:90840"/>
        <dbReference type="ChEBI" id="CHEBI:506227"/>
        <dbReference type="EC" id="3.2.1.169"/>
    </reaction>
</comment>
<dbReference type="Proteomes" id="UP000580250">
    <property type="component" value="Unassembled WGS sequence"/>
</dbReference>
<sequence>MSLDKTYISGVVEGFYGRPWTTDQRKHLFSLLRKFGMNTYLYAPKDDLKHRAEWRILYTSEEAALLESLIRTANDNEITFVYALSPGIDILYSSVKEMKAIKDKLNQVRSLGCNAFSLLFDDIETRMNEADRRKFTSFAHAQLTVANEIYEHMGCPLFFFCPTEYCESSASPTLDESGYLTVLGTELHPDIRILWTGMPSSCSHLITAEHLQRVSAVLKRKPTIWDNLHANDYDPKRVFMGPFLGRSVAIRAETAGLLLNPNCKYEANYIPLFTLSDWIQSDSDAPHVEKDQDAVLETAPTVEDAVVRVVEESTQRTKKRLYHPLNSLRAAIHSWLPHFGSGPGPAIPPFSQRESIQAIAPVIAPNKVHSSEEVPPPTIRTCEGNEMLNGDFPPPIYTSPMGQATTVTIQAFPLSEAIMGVVAAHEDPKIISKEALTVNSLTMDYNEPMDAIGEATSIEASVEPGKEEDLITARMDLDTLETEEKKKQTKKALGEIDLDSIALFVDIFYLPFENGRRAQNILSEFKWLYENAMILRTDSGQQNTRQQAESEEWHRRNADFQSTVEQINDLYRCIIKSPNKSLLQEIFPYLWEAQGLFSILCALLEWMLNGNLILSPSESINSTGSVEVDFDLEPWALSGGLLPDLQKLIAASPKLGELFTIKFPIPLSLTCYRIRPLDFLNIKKSKLYAFFAHPDERLLAETIVSAIPDLSAETYFFDRTFALFLKYGIPAHNFIAESAQENDFDDGNLLEDKEGCTDDCHDSGYSIQEDGMCSLTMAILNVQTILDDMNDVFINEFKRKYSFSNKNKFKNEEKNELTTNGQEDMEQGGKDDDGQTTKSSSSEMEGTDSIDDIHLSYLQTLLHLPKDFLLTYQSLIEIRWPDDATEAVSVRRLLHCISASLALNGSTGFFTIIKSDRDEQIELLSRLGLDILDVGDNQPNNNNGYIILEKCQKF</sequence>
<evidence type="ECO:0000256" key="3">
    <source>
        <dbReference type="ARBA" id="ARBA00030512"/>
    </source>
</evidence>
<keyword evidence="2" id="KW-0326">Glycosidase</keyword>
<dbReference type="InterPro" id="IPR011496">
    <property type="entry name" value="O-GlcNAcase_cat"/>
</dbReference>
<proteinExistence type="predicted"/>
<evidence type="ECO:0000256" key="1">
    <source>
        <dbReference type="ARBA" id="ARBA00022801"/>
    </source>
</evidence>
<dbReference type="Gene3D" id="1.20.58.240">
    <property type="entry name" value="STAT, domain 1"/>
    <property type="match status" value="1"/>
</dbReference>
<dbReference type="FunFam" id="3.20.20.80:FF:000009">
    <property type="entry name" value="O-GlcNAcase BT_4395"/>
    <property type="match status" value="1"/>
</dbReference>
<comment type="caution">
    <text evidence="10">The sequence shown here is derived from an EMBL/GenBank/DDBJ whole genome shotgun (WGS) entry which is preliminary data.</text>
</comment>
<feature type="region of interest" description="Disordered" evidence="8">
    <location>
        <begin position="812"/>
        <end position="847"/>
    </location>
</feature>
<dbReference type="InterPro" id="IPR017853">
    <property type="entry name" value="GH"/>
</dbReference>
<dbReference type="EC" id="3.2.1.169" evidence="6"/>
<dbReference type="PROSITE" id="PS52009">
    <property type="entry name" value="GH84"/>
    <property type="match status" value="1"/>
</dbReference>
<evidence type="ECO:0000259" key="9">
    <source>
        <dbReference type="PROSITE" id="PS52009"/>
    </source>
</evidence>
<dbReference type="InterPro" id="IPR051822">
    <property type="entry name" value="Glycosyl_Hydrolase_84"/>
</dbReference>